<protein>
    <submittedName>
        <fullName evidence="1">Uncharacterized protein</fullName>
    </submittedName>
</protein>
<sequence>MTSIKTRAKKRAGITWYPELSGKRKSTKTHLYYSMNNCNKSPENLQHSATNIVDHYQVRYF</sequence>
<dbReference type="InParanoid" id="A0A1X7TJ68"/>
<reference evidence="1" key="1">
    <citation type="submission" date="2017-05" db="UniProtKB">
        <authorList>
            <consortium name="EnsemblMetazoa"/>
        </authorList>
    </citation>
    <scope>IDENTIFICATION</scope>
</reference>
<dbReference type="AlphaFoldDB" id="A0A1X7TJ68"/>
<proteinExistence type="predicted"/>
<name>A0A1X7TJ68_AMPQE</name>
<accession>A0A1X7TJ68</accession>
<evidence type="ECO:0000313" key="1">
    <source>
        <dbReference type="EnsemblMetazoa" id="Aqu2.1.14790_001"/>
    </source>
</evidence>
<dbReference type="EnsemblMetazoa" id="Aqu2.1.14790_001">
    <property type="protein sequence ID" value="Aqu2.1.14790_001"/>
    <property type="gene ID" value="Aqu2.1.14790"/>
</dbReference>
<dbReference type="OrthoDB" id="5977315at2759"/>
<organism evidence="1">
    <name type="scientific">Amphimedon queenslandica</name>
    <name type="common">Sponge</name>
    <dbReference type="NCBI Taxonomy" id="400682"/>
    <lineage>
        <taxon>Eukaryota</taxon>
        <taxon>Metazoa</taxon>
        <taxon>Porifera</taxon>
        <taxon>Demospongiae</taxon>
        <taxon>Heteroscleromorpha</taxon>
        <taxon>Haplosclerida</taxon>
        <taxon>Niphatidae</taxon>
        <taxon>Amphimedon</taxon>
    </lineage>
</organism>